<dbReference type="Gene3D" id="3.40.190.10">
    <property type="entry name" value="Periplasmic binding protein-like II"/>
    <property type="match status" value="2"/>
</dbReference>
<dbReference type="InterPro" id="IPR005119">
    <property type="entry name" value="LysR_subst-bd"/>
</dbReference>
<dbReference type="GO" id="GO:0003700">
    <property type="term" value="F:DNA-binding transcription factor activity"/>
    <property type="evidence" value="ECO:0007669"/>
    <property type="project" value="InterPro"/>
</dbReference>
<dbReference type="InterPro" id="IPR000847">
    <property type="entry name" value="LysR_HTH_N"/>
</dbReference>
<dbReference type="SUPFAM" id="SSF46785">
    <property type="entry name" value="Winged helix' DNA-binding domain"/>
    <property type="match status" value="1"/>
</dbReference>
<dbReference type="Pfam" id="PF00126">
    <property type="entry name" value="HTH_1"/>
    <property type="match status" value="1"/>
</dbReference>
<dbReference type="PANTHER" id="PTHR30537:SF26">
    <property type="entry name" value="GLYCINE CLEAVAGE SYSTEM TRANSCRIPTIONAL ACTIVATOR"/>
    <property type="match status" value="1"/>
</dbReference>
<organism evidence="6">
    <name type="scientific">uncultured Craurococcus sp</name>
    <dbReference type="NCBI Taxonomy" id="1135998"/>
    <lineage>
        <taxon>Bacteria</taxon>
        <taxon>Pseudomonadati</taxon>
        <taxon>Pseudomonadota</taxon>
        <taxon>Alphaproteobacteria</taxon>
        <taxon>Acetobacterales</taxon>
        <taxon>Acetobacteraceae</taxon>
        <taxon>Craurococcus</taxon>
        <taxon>environmental samples</taxon>
    </lineage>
</organism>
<evidence type="ECO:0000259" key="5">
    <source>
        <dbReference type="PROSITE" id="PS50931"/>
    </source>
</evidence>
<dbReference type="SUPFAM" id="SSF53850">
    <property type="entry name" value="Periplasmic binding protein-like II"/>
    <property type="match status" value="1"/>
</dbReference>
<dbReference type="PROSITE" id="PS50931">
    <property type="entry name" value="HTH_LYSR"/>
    <property type="match status" value="1"/>
</dbReference>
<feature type="domain" description="HTH lysR-type" evidence="5">
    <location>
        <begin position="14"/>
        <end position="71"/>
    </location>
</feature>
<dbReference type="InterPro" id="IPR036390">
    <property type="entry name" value="WH_DNA-bd_sf"/>
</dbReference>
<proteinExistence type="inferred from homology"/>
<dbReference type="GO" id="GO:0006351">
    <property type="term" value="P:DNA-templated transcription"/>
    <property type="evidence" value="ECO:0007669"/>
    <property type="project" value="TreeGrafter"/>
</dbReference>
<keyword evidence="2" id="KW-0805">Transcription regulation</keyword>
<keyword evidence="4" id="KW-0804">Transcription</keyword>
<dbReference type="Gene3D" id="1.10.10.10">
    <property type="entry name" value="Winged helix-like DNA-binding domain superfamily/Winged helix DNA-binding domain"/>
    <property type="match status" value="1"/>
</dbReference>
<dbReference type="AlphaFoldDB" id="A0A6J4I6N2"/>
<dbReference type="PANTHER" id="PTHR30537">
    <property type="entry name" value="HTH-TYPE TRANSCRIPTIONAL REGULATOR"/>
    <property type="match status" value="1"/>
</dbReference>
<keyword evidence="3" id="KW-0238">DNA-binding</keyword>
<evidence type="ECO:0000256" key="4">
    <source>
        <dbReference type="ARBA" id="ARBA00023163"/>
    </source>
</evidence>
<evidence type="ECO:0000313" key="6">
    <source>
        <dbReference type="EMBL" id="CAA9243793.1"/>
    </source>
</evidence>
<evidence type="ECO:0000256" key="2">
    <source>
        <dbReference type="ARBA" id="ARBA00023015"/>
    </source>
</evidence>
<evidence type="ECO:0000256" key="1">
    <source>
        <dbReference type="ARBA" id="ARBA00009437"/>
    </source>
</evidence>
<protein>
    <recommendedName>
        <fullName evidence="5">HTH lysR-type domain-containing protein</fullName>
    </recommendedName>
</protein>
<evidence type="ECO:0000256" key="3">
    <source>
        <dbReference type="ARBA" id="ARBA00023125"/>
    </source>
</evidence>
<dbReference type="EMBL" id="CADCTD010000066">
    <property type="protein sequence ID" value="CAA9243793.1"/>
    <property type="molecule type" value="Genomic_DNA"/>
</dbReference>
<reference evidence="6" key="1">
    <citation type="submission" date="2020-02" db="EMBL/GenBank/DDBJ databases">
        <authorList>
            <person name="Meier V. D."/>
        </authorList>
    </citation>
    <scope>NUCLEOTIDE SEQUENCE</scope>
    <source>
        <strain evidence="6">AVDCRST_MAG27</strain>
    </source>
</reference>
<comment type="similarity">
    <text evidence="1">Belongs to the LysR transcriptional regulatory family.</text>
</comment>
<sequence>MSQSHVSHAGFGGLPLAALRAFEAAARHASFQAGAAEIGLTPSAVSHHVRGLEATLGVPLFLRLHRGVALTPAGASLAAALAEGFGAIAAAYGAARAPRGSLAVSGAPVFAARWLLPAMDALRREGIELRVELSSRAADLESGACDVAIRMGRRPPAHLASERLASTTAVLLASPGRMAGRVALTPEEIAEGPLLGIKPLAEFWPRVLSRLGLAEGPRREIVSDSMEAALRMAERGFGIGFAPEVVVQDRIAAGTLSLAHPRRFSGKGHCYWFVTRPEAAAQPAVRRLREWLKAALASAG</sequence>
<gene>
    <name evidence="6" type="ORF">AVDCRST_MAG27-1572</name>
</gene>
<accession>A0A6J4I6N2</accession>
<dbReference type="InterPro" id="IPR036388">
    <property type="entry name" value="WH-like_DNA-bd_sf"/>
</dbReference>
<name>A0A6J4I6N2_9PROT</name>
<dbReference type="Pfam" id="PF03466">
    <property type="entry name" value="LysR_substrate"/>
    <property type="match status" value="1"/>
</dbReference>
<dbReference type="InterPro" id="IPR058163">
    <property type="entry name" value="LysR-type_TF_proteobact-type"/>
</dbReference>
<dbReference type="GO" id="GO:0043565">
    <property type="term" value="F:sequence-specific DNA binding"/>
    <property type="evidence" value="ECO:0007669"/>
    <property type="project" value="TreeGrafter"/>
</dbReference>